<name>A0A644V1G8_9ZZZZ</name>
<dbReference type="EMBL" id="VSSQ01000195">
    <property type="protein sequence ID" value="MPL84855.1"/>
    <property type="molecule type" value="Genomic_DNA"/>
</dbReference>
<proteinExistence type="predicted"/>
<accession>A0A644V1G8</accession>
<comment type="caution">
    <text evidence="1">The sequence shown here is derived from an EMBL/GenBank/DDBJ whole genome shotgun (WGS) entry which is preliminary data.</text>
</comment>
<protein>
    <submittedName>
        <fullName evidence="1">Uncharacterized protein</fullName>
    </submittedName>
</protein>
<reference evidence="1" key="1">
    <citation type="submission" date="2019-08" db="EMBL/GenBank/DDBJ databases">
        <authorList>
            <person name="Kucharzyk K."/>
            <person name="Murdoch R.W."/>
            <person name="Higgins S."/>
            <person name="Loffler F."/>
        </authorList>
    </citation>
    <scope>NUCLEOTIDE SEQUENCE</scope>
</reference>
<dbReference type="AlphaFoldDB" id="A0A644V1G8"/>
<sequence length="333" mass="38205">MLFLALAIVGGVFNGCKKEQDKTDQAPTGLKDNEVADKIRNFKNQGNSGFKSGEEVDIEEALWYITTTANYTYSDLTAENEKTWTDEFFINISLTNTKVSLTEVYAKYELLIENLRTSYAARSEENKQFLTVSLEPVSMDNDNLICKASAVFTYSPVQIANICNFNSIDYWSFWWLNQGGICDGPNFGTNLESDAAEEIQKRIMRCKGVLPSNYYYEPASIKYIFDPTEHLYPIGSGTPNNYGYSYFYWNSSEYPGFDGCISPNYLNLYLYRIQEYIYTDVDNNGFRPVGEALINIDLWGDIKFELNNTIYQHNARVNYGILRLRPDPRDILD</sequence>
<gene>
    <name evidence="1" type="ORF">SDC9_30820</name>
</gene>
<evidence type="ECO:0000313" key="1">
    <source>
        <dbReference type="EMBL" id="MPL84855.1"/>
    </source>
</evidence>
<organism evidence="1">
    <name type="scientific">bioreactor metagenome</name>
    <dbReference type="NCBI Taxonomy" id="1076179"/>
    <lineage>
        <taxon>unclassified sequences</taxon>
        <taxon>metagenomes</taxon>
        <taxon>ecological metagenomes</taxon>
    </lineage>
</organism>